<dbReference type="GO" id="GO:0030170">
    <property type="term" value="F:pyridoxal phosphate binding"/>
    <property type="evidence" value="ECO:0007669"/>
    <property type="project" value="InterPro"/>
</dbReference>
<dbReference type="InterPro" id="IPR015421">
    <property type="entry name" value="PyrdxlP-dep_Trfase_major"/>
</dbReference>
<dbReference type="KEGG" id="asag:FGM00_03900"/>
<dbReference type="AlphaFoldDB" id="A0A5B7SLH0"/>
<evidence type="ECO:0000256" key="1">
    <source>
        <dbReference type="ARBA" id="ARBA00001933"/>
    </source>
</evidence>
<name>A0A5B7SLH0_9FLAO</name>
<keyword evidence="5 7" id="KW-0456">Lyase</keyword>
<dbReference type="Pfam" id="PF00282">
    <property type="entry name" value="Pyridoxal_deC"/>
    <property type="match status" value="1"/>
</dbReference>
<dbReference type="GO" id="GO:0008483">
    <property type="term" value="F:transaminase activity"/>
    <property type="evidence" value="ECO:0007669"/>
    <property type="project" value="UniProtKB-KW"/>
</dbReference>
<evidence type="ECO:0000256" key="5">
    <source>
        <dbReference type="ARBA" id="ARBA00023239"/>
    </source>
</evidence>
<protein>
    <submittedName>
        <fullName evidence="9">Aspartate aminotransferase family protein</fullName>
    </submittedName>
</protein>
<evidence type="ECO:0000256" key="4">
    <source>
        <dbReference type="ARBA" id="ARBA00022898"/>
    </source>
</evidence>
<dbReference type="GO" id="GO:0019752">
    <property type="term" value="P:carboxylic acid metabolic process"/>
    <property type="evidence" value="ECO:0007669"/>
    <property type="project" value="InterPro"/>
</dbReference>
<dbReference type="InterPro" id="IPR002129">
    <property type="entry name" value="PyrdxlP-dep_de-COase"/>
</dbReference>
<dbReference type="Gene3D" id="3.40.640.10">
    <property type="entry name" value="Type I PLP-dependent aspartate aminotransferase-like (Major domain)"/>
    <property type="match status" value="1"/>
</dbReference>
<evidence type="ECO:0000313" key="9">
    <source>
        <dbReference type="EMBL" id="QCW99296.1"/>
    </source>
</evidence>
<evidence type="ECO:0000256" key="8">
    <source>
        <dbReference type="SAM" id="MobiDB-lite"/>
    </source>
</evidence>
<feature type="region of interest" description="Disordered" evidence="8">
    <location>
        <begin position="1"/>
        <end position="24"/>
    </location>
</feature>
<dbReference type="GO" id="GO:0016831">
    <property type="term" value="F:carboxy-lyase activity"/>
    <property type="evidence" value="ECO:0007669"/>
    <property type="project" value="UniProtKB-KW"/>
</dbReference>
<keyword evidence="3" id="KW-0210">Decarboxylase</keyword>
<feature type="modified residue" description="N6-(pyridoxal phosphate)lysine" evidence="6">
    <location>
        <position position="320"/>
    </location>
</feature>
<dbReference type="InterPro" id="IPR015422">
    <property type="entry name" value="PyrdxlP-dep_Trfase_small"/>
</dbReference>
<keyword evidence="4 6" id="KW-0663">Pyridoxal phosphate</keyword>
<dbReference type="Proteomes" id="UP000310017">
    <property type="component" value="Chromosome"/>
</dbReference>
<evidence type="ECO:0000256" key="3">
    <source>
        <dbReference type="ARBA" id="ARBA00022793"/>
    </source>
</evidence>
<proteinExistence type="inferred from homology"/>
<evidence type="ECO:0000256" key="6">
    <source>
        <dbReference type="PIRSR" id="PIRSR602129-50"/>
    </source>
</evidence>
<evidence type="ECO:0000256" key="2">
    <source>
        <dbReference type="ARBA" id="ARBA00009533"/>
    </source>
</evidence>
<keyword evidence="9" id="KW-0808">Transferase</keyword>
<dbReference type="EMBL" id="CP040710">
    <property type="protein sequence ID" value="QCW99296.1"/>
    <property type="molecule type" value="Genomic_DNA"/>
</dbReference>
<dbReference type="OrthoDB" id="9803665at2"/>
<dbReference type="InterPro" id="IPR010977">
    <property type="entry name" value="Aromatic_deC"/>
</dbReference>
<dbReference type="PANTHER" id="PTHR11999:SF70">
    <property type="entry name" value="MIP05841P"/>
    <property type="match status" value="1"/>
</dbReference>
<dbReference type="PANTHER" id="PTHR11999">
    <property type="entry name" value="GROUP II PYRIDOXAL-5-PHOSPHATE DECARBOXYLASE"/>
    <property type="match status" value="1"/>
</dbReference>
<organism evidence="9 10">
    <name type="scientific">Aggregatimonas sangjinii</name>
    <dbReference type="NCBI Taxonomy" id="2583587"/>
    <lineage>
        <taxon>Bacteria</taxon>
        <taxon>Pseudomonadati</taxon>
        <taxon>Bacteroidota</taxon>
        <taxon>Flavobacteriia</taxon>
        <taxon>Flavobacteriales</taxon>
        <taxon>Flavobacteriaceae</taxon>
        <taxon>Aggregatimonas</taxon>
    </lineage>
</organism>
<gene>
    <name evidence="9" type="ORF">FGM00_03900</name>
</gene>
<keyword evidence="9" id="KW-0032">Aminotransferase</keyword>
<comment type="similarity">
    <text evidence="2 7">Belongs to the group II decarboxylase family.</text>
</comment>
<dbReference type="Gene3D" id="3.90.1150.10">
    <property type="entry name" value="Aspartate Aminotransferase, domain 1"/>
    <property type="match status" value="1"/>
</dbReference>
<dbReference type="SUPFAM" id="SSF53383">
    <property type="entry name" value="PLP-dependent transferases"/>
    <property type="match status" value="1"/>
</dbReference>
<evidence type="ECO:0000313" key="10">
    <source>
        <dbReference type="Proteomes" id="UP000310017"/>
    </source>
</evidence>
<sequence>MKSTNNPANGLLASQKDSNPDNRANSIQTKMYADVQDSSLFQAAQHLGHEYLENIFDRNVFPSEKALFDLKEFDEVMPTASSDANTILNLLSTYGAPATVATLGGRYFGFVSGGAVPAGLAVKSLATFWDQAPAMHVLSPIGSKLESVVETWLRDLFRLPEKTVAGFVSGTSSANFCGLAAARFRLLSNLGWNINEKGLHSAPKLRIVTGAHAHSTVLKAISLLGFGTENIEWVAVDDQGRILSEALPELDAKTIVILQAGNVNSGSFDNFNDICKKANRANAWVHIDGAFGLWAAAVDKLNHLTKGIALADSWAVDGHKTLNTPYDSGIVLCADEEAIRSALHMAGSYIVSSDQRDGMFYTPEMSRRARVIELWATLKYLGKEGIDEMIYEMHQRAVQFAEELSKIDGFTILNDVVFNQVLVQCDTDALTLKTMQYVQRLRDCWAGGSVWNNRKVIRVSVCSWATTAEDIRRSVKSFQKALLLAQK</sequence>
<evidence type="ECO:0000256" key="7">
    <source>
        <dbReference type="RuleBase" id="RU000382"/>
    </source>
</evidence>
<keyword evidence="10" id="KW-1185">Reference proteome</keyword>
<accession>A0A5B7SLH0</accession>
<reference evidence="9 10" key="1">
    <citation type="submission" date="2019-05" db="EMBL/GenBank/DDBJ databases">
        <title>Genome sequencing of F202Z8.</title>
        <authorList>
            <person name="Kwon Y.M."/>
        </authorList>
    </citation>
    <scope>NUCLEOTIDE SEQUENCE [LARGE SCALE GENOMIC DNA]</scope>
    <source>
        <strain evidence="9 10">F202Z8</strain>
    </source>
</reference>
<comment type="cofactor">
    <cofactor evidence="1 6 7">
        <name>pyridoxal 5'-phosphate</name>
        <dbReference type="ChEBI" id="CHEBI:597326"/>
    </cofactor>
</comment>
<feature type="compositionally biased region" description="Polar residues" evidence="8">
    <location>
        <begin position="15"/>
        <end position="24"/>
    </location>
</feature>
<dbReference type="InterPro" id="IPR015424">
    <property type="entry name" value="PyrdxlP-dep_Trfase"/>
</dbReference>